<dbReference type="OrthoDB" id="9771038at2"/>
<dbReference type="InterPro" id="IPR009100">
    <property type="entry name" value="AcylCoA_DH/oxidase_NM_dom_sf"/>
</dbReference>
<comment type="cofactor">
    <cofactor evidence="1 5">
        <name>FAD</name>
        <dbReference type="ChEBI" id="CHEBI:57692"/>
    </cofactor>
</comment>
<feature type="domain" description="Adaptive response protein AidB N-terminal" evidence="8">
    <location>
        <begin position="10"/>
        <end position="147"/>
    </location>
</feature>
<gene>
    <name evidence="9" type="ORF">CVV65_10490</name>
</gene>
<keyword evidence="10" id="KW-1185">Reference proteome</keyword>
<proteinExistence type="inferred from homology"/>
<dbReference type="SUPFAM" id="SSF56645">
    <property type="entry name" value="Acyl-CoA dehydrogenase NM domain-like"/>
    <property type="match status" value="1"/>
</dbReference>
<evidence type="ECO:0000259" key="7">
    <source>
        <dbReference type="Pfam" id="PF02770"/>
    </source>
</evidence>
<evidence type="ECO:0000259" key="8">
    <source>
        <dbReference type="Pfam" id="PF18158"/>
    </source>
</evidence>
<evidence type="ECO:0000256" key="4">
    <source>
        <dbReference type="ARBA" id="ARBA00022827"/>
    </source>
</evidence>
<dbReference type="InterPro" id="IPR009075">
    <property type="entry name" value="AcylCo_DH/oxidase_C"/>
</dbReference>
<keyword evidence="4 5" id="KW-0274">FAD</keyword>
<dbReference type="KEGG" id="kyr:CVV65_10490"/>
<evidence type="ECO:0000256" key="5">
    <source>
        <dbReference type="RuleBase" id="RU362125"/>
    </source>
</evidence>
<dbReference type="SUPFAM" id="SSF47203">
    <property type="entry name" value="Acyl-CoA dehydrogenase C-terminal domain-like"/>
    <property type="match status" value="1"/>
</dbReference>
<sequence length="539" mass="60567">MRHQSYAYGLNHWLEDRDLQVILSHYWPSWKEYAPELESFGGLAGADVYEAIYHIDHDAPPVLVMHDLDGRRVDRVRLSPVETRLLKEIAPMNRVPYEGGGWHHHYALGYLLADPGLYCVITITGQTAYAIHKYAPAHAEWKEKLLAGEMFGATWMTENQGGSDLGANTTVARPDGEVWRLTGDKYFASGAGLTDVAIVTARPEGAPAGPKGLALFLVPRLNRAGELNYRVRRLKDKSATRAVPSGEVELENSEAYLVGRAEEGIYYTLENLTVSRLANAVAGMGIAKKAHLEVMERVRRRHSFGRALQDHPLVRRDLVDMAVRLVGGTVLGFHAVEAFQRAWHERPPYSPAYHYARFLSHLAKNRTADHAAEITRLAMELFGGLGFLEEYAVARWHREALITPIWEGPSNIQALDLLETVQKKNAHEGFLAEFIPILEKVGTVEAGWARETIEKVFTDAAGLNPEELQWYAKHWVVQMADAAQVALLYRLAETGGERYSRLATLYAHRFLRGEEYPAWALQEPQVWGGAAQYEEARRS</sequence>
<dbReference type="Pfam" id="PF18158">
    <property type="entry name" value="AidB_N"/>
    <property type="match status" value="1"/>
</dbReference>
<dbReference type="AlphaFoldDB" id="A0A2K8N864"/>
<organism evidence="9 10">
    <name type="scientific">Kyrpidia spormannii</name>
    <dbReference type="NCBI Taxonomy" id="2055160"/>
    <lineage>
        <taxon>Bacteria</taxon>
        <taxon>Bacillati</taxon>
        <taxon>Bacillota</taxon>
        <taxon>Bacilli</taxon>
        <taxon>Bacillales</taxon>
        <taxon>Alicyclobacillaceae</taxon>
        <taxon>Kyrpidia</taxon>
    </lineage>
</organism>
<dbReference type="InterPro" id="IPR036250">
    <property type="entry name" value="AcylCo_DH-like_C"/>
</dbReference>
<reference evidence="10" key="1">
    <citation type="submission" date="2017-11" db="EMBL/GenBank/DDBJ databases">
        <title>Complete Genome Sequence of Kyrpidia sp. Strain EA-1, a thermophilic, hydrogen-oxidizing Bacterium, isolated from the Azores.</title>
        <authorList>
            <person name="Reiner J.E."/>
            <person name="Lapp C.J."/>
            <person name="Bunk B."/>
            <person name="Gescher J."/>
        </authorList>
    </citation>
    <scope>NUCLEOTIDE SEQUENCE [LARGE SCALE GENOMIC DNA]</scope>
    <source>
        <strain evidence="10">EA-1</strain>
    </source>
</reference>
<dbReference type="Pfam" id="PF00441">
    <property type="entry name" value="Acyl-CoA_dh_1"/>
    <property type="match status" value="1"/>
</dbReference>
<dbReference type="InterPro" id="IPR052904">
    <property type="entry name" value="Acyl-CoA_dehydrogenase-like"/>
</dbReference>
<feature type="domain" description="Acyl-CoA dehydrogenase/oxidase C-terminal" evidence="6">
    <location>
        <begin position="263"/>
        <end position="419"/>
    </location>
</feature>
<dbReference type="Gene3D" id="1.20.140.10">
    <property type="entry name" value="Butyryl-CoA Dehydrogenase, subunit A, domain 3"/>
    <property type="match status" value="1"/>
</dbReference>
<accession>A0A2K8N864</accession>
<dbReference type="InterPro" id="IPR006091">
    <property type="entry name" value="Acyl-CoA_Oxase/DH_mid-dom"/>
</dbReference>
<evidence type="ECO:0000256" key="1">
    <source>
        <dbReference type="ARBA" id="ARBA00001974"/>
    </source>
</evidence>
<dbReference type="PANTHER" id="PTHR42707">
    <property type="entry name" value="ACYL-COA DEHYDROGENASE"/>
    <property type="match status" value="1"/>
</dbReference>
<protein>
    <submittedName>
        <fullName evidence="9">Acyl-CoA dehydrogenase</fullName>
    </submittedName>
</protein>
<dbReference type="EMBL" id="CP024955">
    <property type="protein sequence ID" value="ATY85295.1"/>
    <property type="molecule type" value="Genomic_DNA"/>
</dbReference>
<comment type="similarity">
    <text evidence="2 5">Belongs to the acyl-CoA dehydrogenase family.</text>
</comment>
<evidence type="ECO:0000256" key="2">
    <source>
        <dbReference type="ARBA" id="ARBA00009347"/>
    </source>
</evidence>
<keyword evidence="3 5" id="KW-0285">Flavoprotein</keyword>
<dbReference type="InterPro" id="IPR006089">
    <property type="entry name" value="Acyl-CoA_DH_CS"/>
</dbReference>
<dbReference type="PANTHER" id="PTHR42707:SF2">
    <property type="entry name" value="ACD11 DEHYDROGENASE"/>
    <property type="match status" value="1"/>
</dbReference>
<evidence type="ECO:0000256" key="3">
    <source>
        <dbReference type="ARBA" id="ARBA00022630"/>
    </source>
</evidence>
<dbReference type="RefSeq" id="WP_100668082.1">
    <property type="nucleotide sequence ID" value="NZ_CP024955.1"/>
</dbReference>
<name>A0A2K8N864_9BACL</name>
<evidence type="ECO:0000259" key="6">
    <source>
        <dbReference type="Pfam" id="PF00441"/>
    </source>
</evidence>
<evidence type="ECO:0000313" key="9">
    <source>
        <dbReference type="EMBL" id="ATY85295.1"/>
    </source>
</evidence>
<keyword evidence="5" id="KW-0560">Oxidoreductase</keyword>
<dbReference type="InterPro" id="IPR041504">
    <property type="entry name" value="AidB_N"/>
</dbReference>
<dbReference type="Pfam" id="PF02770">
    <property type="entry name" value="Acyl-CoA_dh_M"/>
    <property type="match status" value="1"/>
</dbReference>
<dbReference type="Proteomes" id="UP000231932">
    <property type="component" value="Chromosome"/>
</dbReference>
<dbReference type="Gene3D" id="2.40.110.20">
    <property type="match status" value="1"/>
</dbReference>
<dbReference type="PROSITE" id="PS00073">
    <property type="entry name" value="ACYL_COA_DH_2"/>
    <property type="match status" value="1"/>
</dbReference>
<feature type="domain" description="Acyl-CoA oxidase/dehydrogenase middle" evidence="7">
    <location>
        <begin position="153"/>
        <end position="252"/>
    </location>
</feature>
<evidence type="ECO:0000313" key="10">
    <source>
        <dbReference type="Proteomes" id="UP000231932"/>
    </source>
</evidence>
<dbReference type="GO" id="GO:0003995">
    <property type="term" value="F:acyl-CoA dehydrogenase activity"/>
    <property type="evidence" value="ECO:0007669"/>
    <property type="project" value="InterPro"/>
</dbReference>